<evidence type="ECO:0000313" key="3">
    <source>
        <dbReference type="Proteomes" id="UP001302321"/>
    </source>
</evidence>
<name>A0AAN6W5D1_9PEZI</name>
<evidence type="ECO:0000256" key="1">
    <source>
        <dbReference type="SAM" id="MobiDB-lite"/>
    </source>
</evidence>
<reference evidence="2" key="2">
    <citation type="submission" date="2023-05" db="EMBL/GenBank/DDBJ databases">
        <authorList>
            <consortium name="Lawrence Berkeley National Laboratory"/>
            <person name="Steindorff A."/>
            <person name="Hensen N."/>
            <person name="Bonometti L."/>
            <person name="Westerberg I."/>
            <person name="Brannstrom I.O."/>
            <person name="Guillou S."/>
            <person name="Cros-Aarteil S."/>
            <person name="Calhoun S."/>
            <person name="Haridas S."/>
            <person name="Kuo A."/>
            <person name="Mondo S."/>
            <person name="Pangilinan J."/>
            <person name="Riley R."/>
            <person name="Labutti K."/>
            <person name="Andreopoulos B."/>
            <person name="Lipzen A."/>
            <person name="Chen C."/>
            <person name="Yanf M."/>
            <person name="Daum C."/>
            <person name="Ng V."/>
            <person name="Clum A."/>
            <person name="Ohm R."/>
            <person name="Martin F."/>
            <person name="Silar P."/>
            <person name="Natvig D."/>
            <person name="Lalanne C."/>
            <person name="Gautier V."/>
            <person name="Ament-Velasquez S.L."/>
            <person name="Kruys A."/>
            <person name="Hutchinson M.I."/>
            <person name="Powell A.J."/>
            <person name="Barry K."/>
            <person name="Miller A.N."/>
            <person name="Grigoriev I.V."/>
            <person name="Debuchy R."/>
            <person name="Gladieux P."/>
            <person name="Thoren M.H."/>
            <person name="Johannesson H."/>
        </authorList>
    </citation>
    <scope>NUCLEOTIDE SEQUENCE</scope>
    <source>
        <strain evidence="2">CBS 892.96</strain>
    </source>
</reference>
<evidence type="ECO:0000313" key="2">
    <source>
        <dbReference type="EMBL" id="KAK4175699.1"/>
    </source>
</evidence>
<feature type="non-terminal residue" evidence="2">
    <location>
        <position position="87"/>
    </location>
</feature>
<feature type="region of interest" description="Disordered" evidence="1">
    <location>
        <begin position="1"/>
        <end position="59"/>
    </location>
</feature>
<proteinExistence type="predicted"/>
<gene>
    <name evidence="2" type="ORF">QBC36DRAFT_170413</name>
</gene>
<dbReference type="Proteomes" id="UP001302321">
    <property type="component" value="Unassembled WGS sequence"/>
</dbReference>
<protein>
    <submittedName>
        <fullName evidence="2">Uncharacterized protein</fullName>
    </submittedName>
</protein>
<sequence>MNSDPTNSKKKGVYGFGEMSTTATTTGTQEPNSKFPGDGKTWNGSVVSPDPSKHRGNDVSSAVIYGGHQKVKKRIKFGKTLTFPQLN</sequence>
<keyword evidence="3" id="KW-1185">Reference proteome</keyword>
<comment type="caution">
    <text evidence="2">The sequence shown here is derived from an EMBL/GenBank/DDBJ whole genome shotgun (WGS) entry which is preliminary data.</text>
</comment>
<reference evidence="2" key="1">
    <citation type="journal article" date="2023" name="Mol. Phylogenet. Evol.">
        <title>Genome-scale phylogeny and comparative genomics of the fungal order Sordariales.</title>
        <authorList>
            <person name="Hensen N."/>
            <person name="Bonometti L."/>
            <person name="Westerberg I."/>
            <person name="Brannstrom I.O."/>
            <person name="Guillou S."/>
            <person name="Cros-Aarteil S."/>
            <person name="Calhoun S."/>
            <person name="Haridas S."/>
            <person name="Kuo A."/>
            <person name="Mondo S."/>
            <person name="Pangilinan J."/>
            <person name="Riley R."/>
            <person name="LaButti K."/>
            <person name="Andreopoulos B."/>
            <person name="Lipzen A."/>
            <person name="Chen C."/>
            <person name="Yan M."/>
            <person name="Daum C."/>
            <person name="Ng V."/>
            <person name="Clum A."/>
            <person name="Steindorff A."/>
            <person name="Ohm R.A."/>
            <person name="Martin F."/>
            <person name="Silar P."/>
            <person name="Natvig D.O."/>
            <person name="Lalanne C."/>
            <person name="Gautier V."/>
            <person name="Ament-Velasquez S.L."/>
            <person name="Kruys A."/>
            <person name="Hutchinson M.I."/>
            <person name="Powell A.J."/>
            <person name="Barry K."/>
            <person name="Miller A.N."/>
            <person name="Grigoriev I.V."/>
            <person name="Debuchy R."/>
            <person name="Gladieux P."/>
            <person name="Hiltunen Thoren M."/>
            <person name="Johannesson H."/>
        </authorList>
    </citation>
    <scope>NUCLEOTIDE SEQUENCE</scope>
    <source>
        <strain evidence="2">CBS 892.96</strain>
    </source>
</reference>
<accession>A0AAN6W5D1</accession>
<dbReference type="AlphaFoldDB" id="A0AAN6W5D1"/>
<dbReference type="EMBL" id="MU866223">
    <property type="protein sequence ID" value="KAK4175699.1"/>
    <property type="molecule type" value="Genomic_DNA"/>
</dbReference>
<organism evidence="2 3">
    <name type="scientific">Triangularia setosa</name>
    <dbReference type="NCBI Taxonomy" id="2587417"/>
    <lineage>
        <taxon>Eukaryota</taxon>
        <taxon>Fungi</taxon>
        <taxon>Dikarya</taxon>
        <taxon>Ascomycota</taxon>
        <taxon>Pezizomycotina</taxon>
        <taxon>Sordariomycetes</taxon>
        <taxon>Sordariomycetidae</taxon>
        <taxon>Sordariales</taxon>
        <taxon>Podosporaceae</taxon>
        <taxon>Triangularia</taxon>
    </lineage>
</organism>